<dbReference type="SMART" id="SM00100">
    <property type="entry name" value="cNMP"/>
    <property type="match status" value="2"/>
</dbReference>
<evidence type="ECO:0000259" key="21">
    <source>
        <dbReference type="PROSITE" id="PS50011"/>
    </source>
</evidence>
<dbReference type="GO" id="GO:0030553">
    <property type="term" value="F:cGMP binding"/>
    <property type="evidence" value="ECO:0007669"/>
    <property type="project" value="UniProtKB-KW"/>
</dbReference>
<evidence type="ECO:0000256" key="5">
    <source>
        <dbReference type="ARBA" id="ARBA00022527"/>
    </source>
</evidence>
<evidence type="ECO:0000256" key="1">
    <source>
        <dbReference type="ARBA" id="ARBA00001946"/>
    </source>
</evidence>
<dbReference type="Pfam" id="PF00027">
    <property type="entry name" value="cNMP_binding"/>
    <property type="match status" value="2"/>
</dbReference>
<feature type="domain" description="Cyclic nucleotide-binding" evidence="22">
    <location>
        <begin position="161"/>
        <end position="281"/>
    </location>
</feature>
<comment type="catalytic activity">
    <reaction evidence="15">
        <text>L-threonyl-[protein] + ATP = O-phospho-L-threonyl-[protein] + ADP + H(+)</text>
        <dbReference type="Rhea" id="RHEA:46608"/>
        <dbReference type="Rhea" id="RHEA-COMP:11060"/>
        <dbReference type="Rhea" id="RHEA-COMP:11605"/>
        <dbReference type="ChEBI" id="CHEBI:15378"/>
        <dbReference type="ChEBI" id="CHEBI:30013"/>
        <dbReference type="ChEBI" id="CHEBI:30616"/>
        <dbReference type="ChEBI" id="CHEBI:61977"/>
        <dbReference type="ChEBI" id="CHEBI:456216"/>
        <dbReference type="EC" id="2.7.11.12"/>
    </reaction>
</comment>
<dbReference type="InterPro" id="IPR014710">
    <property type="entry name" value="RmlC-like_jellyroll"/>
</dbReference>
<dbReference type="PANTHER" id="PTHR24353">
    <property type="entry name" value="CYCLIC NUCLEOTIDE-DEPENDENT PROTEIN KINASE"/>
    <property type="match status" value="1"/>
</dbReference>
<dbReference type="EMBL" id="VJMJ01000128">
    <property type="protein sequence ID" value="KAF0732793.1"/>
    <property type="molecule type" value="Genomic_DNA"/>
</dbReference>
<keyword evidence="5" id="KW-0723">Serine/threonine-protein kinase</keyword>
<feature type="region of interest" description="Disordered" evidence="20">
    <location>
        <begin position="1"/>
        <end position="22"/>
    </location>
</feature>
<dbReference type="SUPFAM" id="SSF56112">
    <property type="entry name" value="Protein kinase-like (PK-like)"/>
    <property type="match status" value="1"/>
</dbReference>
<comment type="similarity">
    <text evidence="2">Belongs to the protein kinase superfamily. AGC Ser/Thr protein kinase family. cGMP subfamily.</text>
</comment>
<keyword evidence="12" id="KW-0460">Magnesium</keyword>
<evidence type="ECO:0000256" key="16">
    <source>
        <dbReference type="ARBA" id="ARBA00047462"/>
    </source>
</evidence>
<dbReference type="GO" id="GO:0046872">
    <property type="term" value="F:metal ion binding"/>
    <property type="evidence" value="ECO:0007669"/>
    <property type="project" value="UniProtKB-KW"/>
</dbReference>
<evidence type="ECO:0000256" key="15">
    <source>
        <dbReference type="ARBA" id="ARBA00047298"/>
    </source>
</evidence>
<keyword evidence="9 18" id="KW-0547">Nucleotide-binding</keyword>
<dbReference type="PROSITE" id="PS00108">
    <property type="entry name" value="PROTEIN_KINASE_ST"/>
    <property type="match status" value="1"/>
</dbReference>
<evidence type="ECO:0000256" key="17">
    <source>
        <dbReference type="PIRSR" id="PIRSR000559-1"/>
    </source>
</evidence>
<dbReference type="InterPro" id="IPR011009">
    <property type="entry name" value="Kinase-like_dom_sf"/>
</dbReference>
<comment type="caution">
    <text evidence="24">The sequence shown here is derived from an EMBL/GenBank/DDBJ whole genome shotgun (WGS) entry which is preliminary data.</text>
</comment>
<feature type="compositionally biased region" description="Polar residues" evidence="20">
    <location>
        <begin position="1"/>
        <end position="10"/>
    </location>
</feature>
<dbReference type="GO" id="GO:0009653">
    <property type="term" value="P:anatomical structure morphogenesis"/>
    <property type="evidence" value="ECO:0007669"/>
    <property type="project" value="UniProtKB-ARBA"/>
</dbReference>
<dbReference type="InterPro" id="IPR017441">
    <property type="entry name" value="Protein_kinase_ATP_BS"/>
</dbReference>
<proteinExistence type="inferred from homology"/>
<dbReference type="CDD" id="cd00038">
    <property type="entry name" value="CAP_ED"/>
    <property type="match status" value="2"/>
</dbReference>
<evidence type="ECO:0000256" key="13">
    <source>
        <dbReference type="ARBA" id="ARBA00022992"/>
    </source>
</evidence>
<dbReference type="InterPro" id="IPR000961">
    <property type="entry name" value="AGC-kinase_C"/>
</dbReference>
<dbReference type="Pfam" id="PF00069">
    <property type="entry name" value="Pkinase"/>
    <property type="match status" value="1"/>
</dbReference>
<dbReference type="InterPro" id="IPR000595">
    <property type="entry name" value="cNMP-bd_dom"/>
</dbReference>
<dbReference type="InterPro" id="IPR000719">
    <property type="entry name" value="Prot_kinase_dom"/>
</dbReference>
<dbReference type="PROSITE" id="PS00107">
    <property type="entry name" value="PROTEIN_KINASE_ATP"/>
    <property type="match status" value="1"/>
</dbReference>
<dbReference type="Gene3D" id="1.10.510.10">
    <property type="entry name" value="Transferase(Phosphotransferase) domain 1"/>
    <property type="match status" value="1"/>
</dbReference>
<dbReference type="PROSITE" id="PS50011">
    <property type="entry name" value="PROTEIN_KINASE_DOM"/>
    <property type="match status" value="1"/>
</dbReference>
<feature type="compositionally biased region" description="Low complexity" evidence="20">
    <location>
        <begin position="35"/>
        <end position="47"/>
    </location>
</feature>
<dbReference type="InterPro" id="IPR002374">
    <property type="entry name" value="cGMP_dep_kinase"/>
</dbReference>
<comment type="cofactor">
    <cofactor evidence="1">
        <name>Mg(2+)</name>
        <dbReference type="ChEBI" id="CHEBI:18420"/>
    </cofactor>
</comment>
<evidence type="ECO:0000256" key="20">
    <source>
        <dbReference type="SAM" id="MobiDB-lite"/>
    </source>
</evidence>
<evidence type="ECO:0000259" key="23">
    <source>
        <dbReference type="PROSITE" id="PS51285"/>
    </source>
</evidence>
<dbReference type="GO" id="GO:0005524">
    <property type="term" value="F:ATP binding"/>
    <property type="evidence" value="ECO:0007669"/>
    <property type="project" value="UniProtKB-UniRule"/>
</dbReference>
<dbReference type="EC" id="2.7.11.12" evidence="3"/>
<dbReference type="PIRSF" id="PIRSF000559">
    <property type="entry name" value="cGMP-dep_kinase"/>
    <property type="match status" value="1"/>
</dbReference>
<feature type="compositionally biased region" description="Basic and acidic residues" evidence="20">
    <location>
        <begin position="107"/>
        <end position="116"/>
    </location>
</feature>
<evidence type="ECO:0000256" key="8">
    <source>
        <dbReference type="ARBA" id="ARBA00022723"/>
    </source>
</evidence>
<keyword evidence="25" id="KW-1185">Reference proteome</keyword>
<evidence type="ECO:0000256" key="10">
    <source>
        <dbReference type="ARBA" id="ARBA00022777"/>
    </source>
</evidence>
<dbReference type="GO" id="GO:0005952">
    <property type="term" value="C:cAMP-dependent protein kinase complex"/>
    <property type="evidence" value="ECO:0007669"/>
    <property type="project" value="TreeGrafter"/>
</dbReference>
<dbReference type="VEuPathDB" id="FungiDB:AeMF1_015241"/>
<feature type="region of interest" description="Disordered" evidence="20">
    <location>
        <begin position="100"/>
        <end position="119"/>
    </location>
</feature>
<reference evidence="24 25" key="1">
    <citation type="submission" date="2019-07" db="EMBL/GenBank/DDBJ databases">
        <title>Genomics analysis of Aphanomyces spp. identifies a new class of oomycete effector associated with host adaptation.</title>
        <authorList>
            <person name="Gaulin E."/>
        </authorList>
    </citation>
    <scope>NUCLEOTIDE SEQUENCE [LARGE SCALE GENOMIC DNA]</scope>
    <source>
        <strain evidence="24 25">ATCC 201684</strain>
    </source>
</reference>
<keyword evidence="10" id="KW-0418">Kinase</keyword>
<feature type="binding site" evidence="18 19">
    <location>
        <position position="459"/>
    </location>
    <ligand>
        <name>ATP</name>
        <dbReference type="ChEBI" id="CHEBI:30616"/>
    </ligand>
</feature>
<evidence type="ECO:0000256" key="2">
    <source>
        <dbReference type="ARBA" id="ARBA00006352"/>
    </source>
</evidence>
<keyword evidence="4" id="KW-0963">Cytoplasm</keyword>
<evidence type="ECO:0000256" key="11">
    <source>
        <dbReference type="ARBA" id="ARBA00022840"/>
    </source>
</evidence>
<keyword evidence="8" id="KW-0479">Metal-binding</keyword>
<evidence type="ECO:0000256" key="9">
    <source>
        <dbReference type="ARBA" id="ARBA00022741"/>
    </source>
</evidence>
<dbReference type="GO" id="GO:0004692">
    <property type="term" value="F:cGMP-dependent protein kinase activity"/>
    <property type="evidence" value="ECO:0007669"/>
    <property type="project" value="UniProtKB-EC"/>
</dbReference>
<dbReference type="PROSITE" id="PS51285">
    <property type="entry name" value="AGC_KINASE_CTER"/>
    <property type="match status" value="1"/>
</dbReference>
<name>A0A6G0WZ42_9STRA</name>
<evidence type="ECO:0000256" key="7">
    <source>
        <dbReference type="ARBA" id="ARBA00022679"/>
    </source>
</evidence>
<protein>
    <recommendedName>
        <fullName evidence="14">cGMP-dependent protein kinase</fullName>
        <ecNumber evidence="3">2.7.11.12</ecNumber>
    </recommendedName>
</protein>
<dbReference type="InterPro" id="IPR018490">
    <property type="entry name" value="cNMP-bd_dom_sf"/>
</dbReference>
<evidence type="ECO:0000313" key="24">
    <source>
        <dbReference type="EMBL" id="KAF0732793.1"/>
    </source>
</evidence>
<keyword evidence="13" id="KW-0142">cGMP-binding</keyword>
<sequence length="733" mass="82153">MGGGASTQEVTRLRQVLEEKDAEITRLQELAKTLEAAKASAEAVAAKARPEASQKGHHEASQKGHHEVSTKSHHDASGKSHEISKAVRTSHATASNIPRSASFIAKAQERKSVDPAKKRRVEVSAEVMGASPSSSRWKKVVYPKSDASRELILKAIQNNILFQGLSQGEQSDCVDAFQCCEREPDVEIITQGDQGEHFYVVQSGSLDILVSVKGNPPIKFGAMTSGMGFGELALLCNTPRAATIKARTAVVLWALDRNDFREICTRHEAMRHAKAVEFLRQVEVLNKLSSAEIIRVAAAMQWEEYDANVVLFREGEIGEHFYVITSGEILVTKINEETRLDEFVRVMSSGEHFGEMALLKDETRSATCTTTTRVQLLVLAREHFSAMLGSLQELMERPEAPASPKKLSVLDPSKHPGSIKYKLEIPFDELEILQALGSGAFGRVKLVRHITTNQTFALKCLVKSHIVANNLKDHVVNEKRVMLMLDHPFILKLHHTYKDECYVYFLLELALGGELFTFLRRRERFDEASARFYVASVVLAFDHMHHKSIAYRDLKPENLILDAQGFLKVVDFGLAKVVPERTWTLCGTPDYLAPEIILNRGHDKAVDYWALGILIYELIAGTVPFYADDPMQVYSLVLTGNIKFPAFFSRTCIDLVQKLLTQNPVRRLGNLKHGVGDIMNHRWFSGYDWDGLVHGKITPPIVPQLKNNMDSSNFERILDELKDVTPCNWDPDF</sequence>
<feature type="compositionally biased region" description="Basic and acidic residues" evidence="20">
    <location>
        <begin position="11"/>
        <end position="22"/>
    </location>
</feature>
<comment type="catalytic activity">
    <reaction evidence="16">
        <text>L-seryl-[protein] + ATP = O-phospho-L-seryl-[protein] + ADP + H(+)</text>
        <dbReference type="Rhea" id="RHEA:17989"/>
        <dbReference type="Rhea" id="RHEA-COMP:9863"/>
        <dbReference type="Rhea" id="RHEA-COMP:11604"/>
        <dbReference type="ChEBI" id="CHEBI:15378"/>
        <dbReference type="ChEBI" id="CHEBI:29999"/>
        <dbReference type="ChEBI" id="CHEBI:30616"/>
        <dbReference type="ChEBI" id="CHEBI:83421"/>
        <dbReference type="ChEBI" id="CHEBI:456216"/>
        <dbReference type="EC" id="2.7.11.12"/>
    </reaction>
</comment>
<evidence type="ECO:0000259" key="22">
    <source>
        <dbReference type="PROSITE" id="PS50042"/>
    </source>
</evidence>
<dbReference type="InterPro" id="IPR018488">
    <property type="entry name" value="cNMP-bd_CS"/>
</dbReference>
<dbReference type="Proteomes" id="UP000481153">
    <property type="component" value="Unassembled WGS sequence"/>
</dbReference>
<keyword evidence="6" id="KW-0140">cGMP</keyword>
<dbReference type="InterPro" id="IPR008271">
    <property type="entry name" value="Ser/Thr_kinase_AS"/>
</dbReference>
<feature type="compositionally biased region" description="Basic and acidic residues" evidence="20">
    <location>
        <begin position="48"/>
        <end position="85"/>
    </location>
</feature>
<feature type="active site" description="Proton acceptor" evidence="17">
    <location>
        <position position="553"/>
    </location>
</feature>
<evidence type="ECO:0000256" key="19">
    <source>
        <dbReference type="PROSITE-ProRule" id="PRU10141"/>
    </source>
</evidence>
<dbReference type="PRINTS" id="PR00103">
    <property type="entry name" value="CAMPKINASE"/>
</dbReference>
<evidence type="ECO:0000256" key="14">
    <source>
        <dbReference type="ARBA" id="ARBA00024113"/>
    </source>
</evidence>
<evidence type="ECO:0000256" key="4">
    <source>
        <dbReference type="ARBA" id="ARBA00022490"/>
    </source>
</evidence>
<dbReference type="FunFam" id="3.30.200.20:FF:000042">
    <property type="entry name" value="Aurora kinase A"/>
    <property type="match status" value="1"/>
</dbReference>
<evidence type="ECO:0000256" key="6">
    <source>
        <dbReference type="ARBA" id="ARBA00022535"/>
    </source>
</evidence>
<organism evidence="24 25">
    <name type="scientific">Aphanomyces euteiches</name>
    <dbReference type="NCBI Taxonomy" id="100861"/>
    <lineage>
        <taxon>Eukaryota</taxon>
        <taxon>Sar</taxon>
        <taxon>Stramenopiles</taxon>
        <taxon>Oomycota</taxon>
        <taxon>Saprolegniomycetes</taxon>
        <taxon>Saprolegniales</taxon>
        <taxon>Verrucalvaceae</taxon>
        <taxon>Aphanomyces</taxon>
    </lineage>
</organism>
<gene>
    <name evidence="24" type="ORF">Ae201684_010123</name>
</gene>
<keyword evidence="11 18" id="KW-0067">ATP-binding</keyword>
<dbReference type="SMART" id="SM00220">
    <property type="entry name" value="S_TKc"/>
    <property type="match status" value="1"/>
</dbReference>
<feature type="domain" description="AGC-kinase C-terminal" evidence="23">
    <location>
        <begin position="685"/>
        <end position="733"/>
    </location>
</feature>
<feature type="domain" description="Cyclic nucleotide-binding" evidence="22">
    <location>
        <begin position="284"/>
        <end position="397"/>
    </location>
</feature>
<evidence type="ECO:0000313" key="25">
    <source>
        <dbReference type="Proteomes" id="UP000481153"/>
    </source>
</evidence>
<dbReference type="Gene3D" id="3.30.200.20">
    <property type="entry name" value="Phosphorylase Kinase, domain 1"/>
    <property type="match status" value="1"/>
</dbReference>
<accession>A0A6G0WZ42</accession>
<evidence type="ECO:0000256" key="3">
    <source>
        <dbReference type="ARBA" id="ARBA00012428"/>
    </source>
</evidence>
<dbReference type="FunFam" id="1.10.510.10:FF:000005">
    <property type="entry name" value="cAMP-dependent protein kinase catalytic subunit alpha"/>
    <property type="match status" value="1"/>
</dbReference>
<dbReference type="SUPFAM" id="SSF51206">
    <property type="entry name" value="cAMP-binding domain-like"/>
    <property type="match status" value="2"/>
</dbReference>
<feature type="region of interest" description="Disordered" evidence="20">
    <location>
        <begin position="35"/>
        <end position="95"/>
    </location>
</feature>
<feature type="domain" description="Protein kinase" evidence="21">
    <location>
        <begin position="430"/>
        <end position="684"/>
    </location>
</feature>
<keyword evidence="7" id="KW-0808">Transferase</keyword>
<dbReference type="PANTHER" id="PTHR24353:SF37">
    <property type="entry name" value="CAMP-DEPENDENT PROTEIN KINASE CATALYTIC SUBUNIT PRKX"/>
    <property type="match status" value="1"/>
</dbReference>
<dbReference type="PROSITE" id="PS00888">
    <property type="entry name" value="CNMP_BINDING_1"/>
    <property type="match status" value="1"/>
</dbReference>
<feature type="binding site" evidence="18">
    <location>
        <begin position="436"/>
        <end position="444"/>
    </location>
    <ligand>
        <name>ATP</name>
        <dbReference type="ChEBI" id="CHEBI:30616"/>
    </ligand>
</feature>
<dbReference type="AlphaFoldDB" id="A0A6G0WZ42"/>
<evidence type="ECO:0000256" key="18">
    <source>
        <dbReference type="PIRSR" id="PIRSR000559-2"/>
    </source>
</evidence>
<dbReference type="PROSITE" id="PS50042">
    <property type="entry name" value="CNMP_BINDING_3"/>
    <property type="match status" value="2"/>
</dbReference>
<dbReference type="PROSITE" id="PS00889">
    <property type="entry name" value="CNMP_BINDING_2"/>
    <property type="match status" value="1"/>
</dbReference>
<evidence type="ECO:0000256" key="12">
    <source>
        <dbReference type="ARBA" id="ARBA00022842"/>
    </source>
</evidence>
<dbReference type="Gene3D" id="2.60.120.10">
    <property type="entry name" value="Jelly Rolls"/>
    <property type="match status" value="2"/>
</dbReference>
<dbReference type="GO" id="GO:0004691">
    <property type="term" value="F:cAMP-dependent protein kinase activity"/>
    <property type="evidence" value="ECO:0007669"/>
    <property type="project" value="TreeGrafter"/>
</dbReference>